<keyword evidence="3" id="KW-0106">Calcium</keyword>
<feature type="domain" description="Glycosyl hydrolase family 92 N-terminal" evidence="5">
    <location>
        <begin position="46"/>
        <end position="287"/>
    </location>
</feature>
<dbReference type="GO" id="GO:0005829">
    <property type="term" value="C:cytosol"/>
    <property type="evidence" value="ECO:0007669"/>
    <property type="project" value="TreeGrafter"/>
</dbReference>
<evidence type="ECO:0000313" key="7">
    <source>
        <dbReference type="Proteomes" id="UP000184543"/>
    </source>
</evidence>
<dbReference type="InterPro" id="IPR012939">
    <property type="entry name" value="Glyco_hydro_92"/>
</dbReference>
<gene>
    <name evidence="6" type="ORF">SAMN04488513_103323</name>
</gene>
<dbReference type="SUPFAM" id="SSF48208">
    <property type="entry name" value="Six-hairpin glycosidases"/>
    <property type="match status" value="1"/>
</dbReference>
<dbReference type="GO" id="GO:0006516">
    <property type="term" value="P:glycoprotein catabolic process"/>
    <property type="evidence" value="ECO:0007669"/>
    <property type="project" value="TreeGrafter"/>
</dbReference>
<dbReference type="Proteomes" id="UP000184543">
    <property type="component" value="Unassembled WGS sequence"/>
</dbReference>
<dbReference type="InterPro" id="IPR041371">
    <property type="entry name" value="GH92_N"/>
</dbReference>
<accession>A0A1M6I4C7</accession>
<dbReference type="InterPro" id="IPR005887">
    <property type="entry name" value="GH92_a_mannosidase_put"/>
</dbReference>
<dbReference type="InterPro" id="IPR050883">
    <property type="entry name" value="PNGase"/>
</dbReference>
<evidence type="ECO:0000313" key="6">
    <source>
        <dbReference type="EMBL" id="SHJ29311.1"/>
    </source>
</evidence>
<dbReference type="GO" id="GO:0000224">
    <property type="term" value="F:peptide-N4-(N-acetyl-beta-glucosaminyl)asparagine amidase activity"/>
    <property type="evidence" value="ECO:0007669"/>
    <property type="project" value="TreeGrafter"/>
</dbReference>
<dbReference type="Pfam" id="PF07971">
    <property type="entry name" value="Glyco_hydro_92"/>
    <property type="match status" value="1"/>
</dbReference>
<protein>
    <submittedName>
        <fullName evidence="6">Alpha-1,2-mannosidase, putative</fullName>
    </submittedName>
</protein>
<dbReference type="OrthoDB" id="9804511at2"/>
<dbReference type="PANTHER" id="PTHR12143:SF39">
    <property type="entry name" value="SECRETED PROTEIN"/>
    <property type="match status" value="1"/>
</dbReference>
<organism evidence="6 7">
    <name type="scientific">Pseudozobellia thermophila</name>
    <dbReference type="NCBI Taxonomy" id="192903"/>
    <lineage>
        <taxon>Bacteria</taxon>
        <taxon>Pseudomonadati</taxon>
        <taxon>Bacteroidota</taxon>
        <taxon>Flavobacteriia</taxon>
        <taxon>Flavobacteriales</taxon>
        <taxon>Flavobacteriaceae</taxon>
        <taxon>Pseudozobellia</taxon>
    </lineage>
</organism>
<dbReference type="EMBL" id="FQYU01000003">
    <property type="protein sequence ID" value="SHJ29311.1"/>
    <property type="molecule type" value="Genomic_DNA"/>
</dbReference>
<dbReference type="InterPro" id="IPR014718">
    <property type="entry name" value="GH-type_carb-bd"/>
</dbReference>
<dbReference type="AlphaFoldDB" id="A0A1M6I4C7"/>
<dbReference type="STRING" id="192903.SAMN04488513_103323"/>
<reference evidence="7" key="1">
    <citation type="submission" date="2016-11" db="EMBL/GenBank/DDBJ databases">
        <authorList>
            <person name="Varghese N."/>
            <person name="Submissions S."/>
        </authorList>
    </citation>
    <scope>NUCLEOTIDE SEQUENCE [LARGE SCALE GENOMIC DNA]</scope>
    <source>
        <strain evidence="7">DSM 19858</strain>
    </source>
</reference>
<dbReference type="GO" id="GO:0005975">
    <property type="term" value="P:carbohydrate metabolic process"/>
    <property type="evidence" value="ECO:0007669"/>
    <property type="project" value="InterPro"/>
</dbReference>
<dbReference type="Pfam" id="PF17678">
    <property type="entry name" value="Glyco_hydro_92N"/>
    <property type="match status" value="1"/>
</dbReference>
<keyword evidence="7" id="KW-1185">Reference proteome</keyword>
<dbReference type="FunFam" id="3.30.2080.10:FF:000001">
    <property type="entry name" value="Alpha-1,2-mannosidase subfamily"/>
    <property type="match status" value="1"/>
</dbReference>
<sequence length="802" mass="90944">MPTKTFTILAMKTTGKLPTFWNCLLVILFFTCGQGAISQTKNPVDYVDPFIGTDFFGHTYPGAALPNAMVHLSPDVHTEGWTYCAGYVYSESSIMGFSHTHWSGVGMVNGGEVLLMPTTNQKLQVVPGTLEDPDAGYRSRFDHSEESATPGYYAVKLKDYDVNVELTATQRVGFHRYTFPKSKTSRIILDVGHQIGNMSQGKLSELKIVGDNRIEGAKAAGLGKVYFVAEFSKPFLYYGTFDASYKTPESDGSIFPYKDAEKGDKIGAFVQYHTEENEQILVKVALSYTSIEGARKNLETEIPDWEFDKVKQSASEIWNRELSKITIDGGTEEQKQVFTTALYRSLLSQYISQDVDGRYFGSDGKIHKAEGFDFYGSFSCWDTYRTQHPLLTLIAPEHVDDYIKSIEEKVKNYGWLPAQHFLNVYGESMVGDHLIPIIVDAYMKGFRDFDIELLYKAMRKKALELPKPPVPKEAGRSGLTYYLEKGFAPIDKVTEAVPNTLELAYDDWCIAQLAKALGKNKDYEMFKKRAYNYKNVWDNKTEFMRPRKYDGSWLPPIDNNTQEIVREGEHSYYKYFDPLLVGRRPNRHYTESNAWQYLWSVQHDVKGLINLFGSKQKFVQKLDTFFEMSPIISPPKYVGVVGTIGQYVHGNQPSHHVAYLYNYAGQPWKTQYRARQVMDKFYRIGPGGLPGNDDMGSLSSWYVLSAMGIYPMAPGNTVYTIGSPLFEELSLQLPNNKTFTVRTSNNSRENVYIQSARLNGKPFNRTWITHEEITKGAVLEFKMGPTPNKKWGTASVPPSMTP</sequence>
<dbReference type="GO" id="GO:0030246">
    <property type="term" value="F:carbohydrate binding"/>
    <property type="evidence" value="ECO:0007669"/>
    <property type="project" value="InterPro"/>
</dbReference>
<evidence type="ECO:0000256" key="2">
    <source>
        <dbReference type="ARBA" id="ARBA00011245"/>
    </source>
</evidence>
<proteinExistence type="predicted"/>
<dbReference type="RefSeq" id="WP_094766700.1">
    <property type="nucleotide sequence ID" value="NZ_FQYU01000003.1"/>
</dbReference>
<dbReference type="Gene3D" id="1.20.1610.10">
    <property type="entry name" value="alpha-1,2-mannosidases domains"/>
    <property type="match status" value="1"/>
</dbReference>
<evidence type="ECO:0000259" key="4">
    <source>
        <dbReference type="Pfam" id="PF07971"/>
    </source>
</evidence>
<feature type="domain" description="Glycosyl hydrolase family 92" evidence="4">
    <location>
        <begin position="293"/>
        <end position="785"/>
    </location>
</feature>
<dbReference type="NCBIfam" id="TIGR01180">
    <property type="entry name" value="aman2_put"/>
    <property type="match status" value="1"/>
</dbReference>
<dbReference type="Gene3D" id="1.20.1050.60">
    <property type="entry name" value="alpha-1,2-mannosidase"/>
    <property type="match status" value="1"/>
</dbReference>
<evidence type="ECO:0000256" key="1">
    <source>
        <dbReference type="ARBA" id="ARBA00001913"/>
    </source>
</evidence>
<comment type="subunit">
    <text evidence="2">Monomer.</text>
</comment>
<dbReference type="InterPro" id="IPR008928">
    <property type="entry name" value="6-hairpin_glycosidase_sf"/>
</dbReference>
<dbReference type="Gene3D" id="2.70.98.10">
    <property type="match status" value="1"/>
</dbReference>
<evidence type="ECO:0000259" key="5">
    <source>
        <dbReference type="Pfam" id="PF17678"/>
    </source>
</evidence>
<dbReference type="PANTHER" id="PTHR12143">
    <property type="entry name" value="PEPTIDE N-GLYCANASE PNGASE -RELATED"/>
    <property type="match status" value="1"/>
</dbReference>
<name>A0A1M6I4C7_9FLAO</name>
<dbReference type="Gene3D" id="3.30.2080.10">
    <property type="entry name" value="GH92 mannosidase domain"/>
    <property type="match status" value="1"/>
</dbReference>
<evidence type="ECO:0000256" key="3">
    <source>
        <dbReference type="ARBA" id="ARBA00022837"/>
    </source>
</evidence>
<comment type="cofactor">
    <cofactor evidence="1">
        <name>Ca(2+)</name>
        <dbReference type="ChEBI" id="CHEBI:29108"/>
    </cofactor>
</comment>